<comment type="caution">
    <text evidence="2">The sequence shown here is derived from an EMBL/GenBank/DDBJ whole genome shotgun (WGS) entry which is preliminary data.</text>
</comment>
<evidence type="ECO:0000313" key="2">
    <source>
        <dbReference type="EMBL" id="KAL3644469.1"/>
    </source>
</evidence>
<sequence length="107" mass="11688">MAKQIIMIALMIVFFSTLANATFPIVSPYGSEDEYISRNEDLKRLKEQYGDDITITPGGGIVSNVPFQGAPDDWFKPVSSEGLYDVVPVAYEDYANVDLVPAPAPSV</sequence>
<accession>A0ABD3DUB1</accession>
<reference evidence="3" key="1">
    <citation type="journal article" date="2024" name="IScience">
        <title>Strigolactones Initiate the Formation of Haustorium-like Structures in Castilleja.</title>
        <authorList>
            <person name="Buerger M."/>
            <person name="Peterson D."/>
            <person name="Chory J."/>
        </authorList>
    </citation>
    <scope>NUCLEOTIDE SEQUENCE [LARGE SCALE GENOMIC DNA]</scope>
</reference>
<protein>
    <submittedName>
        <fullName evidence="2">Uncharacterized protein</fullName>
    </submittedName>
</protein>
<evidence type="ECO:0000256" key="1">
    <source>
        <dbReference type="SAM" id="SignalP"/>
    </source>
</evidence>
<dbReference type="EMBL" id="JAVIJP010000013">
    <property type="protein sequence ID" value="KAL3644469.1"/>
    <property type="molecule type" value="Genomic_DNA"/>
</dbReference>
<name>A0ABD3DUB1_9LAMI</name>
<organism evidence="2 3">
    <name type="scientific">Castilleja foliolosa</name>
    <dbReference type="NCBI Taxonomy" id="1961234"/>
    <lineage>
        <taxon>Eukaryota</taxon>
        <taxon>Viridiplantae</taxon>
        <taxon>Streptophyta</taxon>
        <taxon>Embryophyta</taxon>
        <taxon>Tracheophyta</taxon>
        <taxon>Spermatophyta</taxon>
        <taxon>Magnoliopsida</taxon>
        <taxon>eudicotyledons</taxon>
        <taxon>Gunneridae</taxon>
        <taxon>Pentapetalae</taxon>
        <taxon>asterids</taxon>
        <taxon>lamiids</taxon>
        <taxon>Lamiales</taxon>
        <taxon>Orobanchaceae</taxon>
        <taxon>Pedicularideae</taxon>
        <taxon>Castillejinae</taxon>
        <taxon>Castilleja</taxon>
    </lineage>
</organism>
<dbReference type="Proteomes" id="UP001632038">
    <property type="component" value="Unassembled WGS sequence"/>
</dbReference>
<keyword evidence="1" id="KW-0732">Signal</keyword>
<gene>
    <name evidence="2" type="ORF">CASFOL_009649</name>
</gene>
<keyword evidence="3" id="KW-1185">Reference proteome</keyword>
<evidence type="ECO:0000313" key="3">
    <source>
        <dbReference type="Proteomes" id="UP001632038"/>
    </source>
</evidence>
<feature type="chain" id="PRO_5044776387" evidence="1">
    <location>
        <begin position="22"/>
        <end position="107"/>
    </location>
</feature>
<dbReference type="AlphaFoldDB" id="A0ABD3DUB1"/>
<proteinExistence type="predicted"/>
<feature type="signal peptide" evidence="1">
    <location>
        <begin position="1"/>
        <end position="21"/>
    </location>
</feature>